<dbReference type="PANTHER" id="PTHR22847">
    <property type="entry name" value="WD40 REPEAT PROTEIN"/>
    <property type="match status" value="1"/>
</dbReference>
<feature type="non-terminal residue" evidence="4">
    <location>
        <position position="68"/>
    </location>
</feature>
<evidence type="ECO:0000313" key="5">
    <source>
        <dbReference type="Proteomes" id="UP000182798"/>
    </source>
</evidence>
<evidence type="ECO:0000313" key="4">
    <source>
        <dbReference type="EMBL" id="OJA03688.1"/>
    </source>
</evidence>
<evidence type="ECO:0000256" key="2">
    <source>
        <dbReference type="ARBA" id="ARBA00022737"/>
    </source>
</evidence>
<dbReference type="SUPFAM" id="SSF50978">
    <property type="entry name" value="WD40 repeat-like"/>
    <property type="match status" value="1"/>
</dbReference>
<reference evidence="5" key="1">
    <citation type="submission" date="2016-09" db="EMBL/GenBank/DDBJ databases">
        <title>Genome Sequence of Bathymodiolus thermophilus sulfur-oxidizing gill endosymbiont.</title>
        <authorList>
            <person name="Ponnudurai R."/>
            <person name="Kleiner M."/>
            <person name="Sayavedra L."/>
            <person name="Thuermer A."/>
            <person name="Felbeck H."/>
            <person name="Schlueter R."/>
            <person name="Schweder T."/>
            <person name="Markert S."/>
        </authorList>
    </citation>
    <scope>NUCLEOTIDE SEQUENCE [LARGE SCALE GENOMIC DNA]</scope>
    <source>
        <strain evidence="5">BAT/CrabSpa'14</strain>
    </source>
</reference>
<proteinExistence type="predicted"/>
<dbReference type="Pfam" id="PF00400">
    <property type="entry name" value="WD40"/>
    <property type="match status" value="2"/>
</dbReference>
<feature type="repeat" description="WD" evidence="3">
    <location>
        <begin position="30"/>
        <end position="68"/>
    </location>
</feature>
<sequence>ADNRFIVSAGDDETIHLWDRKTQQPIGSPLQGHSGKVNSVAISADNRFIVSAGDDETIHLWDRKTQQP</sequence>
<dbReference type="PANTHER" id="PTHR22847:SF637">
    <property type="entry name" value="WD REPEAT DOMAIN 5B"/>
    <property type="match status" value="1"/>
</dbReference>
<dbReference type="Gene3D" id="2.130.10.10">
    <property type="entry name" value="YVTN repeat-like/Quinoprotein amine dehydrogenase"/>
    <property type="match status" value="1"/>
</dbReference>
<dbReference type="AlphaFoldDB" id="A0A1J8PRZ0"/>
<accession>A0A1J8PRZ0</accession>
<organism evidence="4 5">
    <name type="scientific">Bathymodiolus thermophilus thioautotrophic gill symbiont</name>
    <dbReference type="NCBI Taxonomy" id="2360"/>
    <lineage>
        <taxon>Bacteria</taxon>
        <taxon>Pseudomonadati</taxon>
        <taxon>Pseudomonadota</taxon>
        <taxon>Gammaproteobacteria</taxon>
        <taxon>sulfur-oxidizing symbionts</taxon>
    </lineage>
</organism>
<dbReference type="InterPro" id="IPR036322">
    <property type="entry name" value="WD40_repeat_dom_sf"/>
</dbReference>
<evidence type="ECO:0000256" key="1">
    <source>
        <dbReference type="ARBA" id="ARBA00022574"/>
    </source>
</evidence>
<feature type="repeat" description="WD" evidence="3">
    <location>
        <begin position="1"/>
        <end position="28"/>
    </location>
</feature>
<dbReference type="InterPro" id="IPR015943">
    <property type="entry name" value="WD40/YVTN_repeat-like_dom_sf"/>
</dbReference>
<evidence type="ECO:0000256" key="3">
    <source>
        <dbReference type="PROSITE-ProRule" id="PRU00221"/>
    </source>
</evidence>
<protein>
    <submittedName>
        <fullName evidence="4">Uncharacterized protein</fullName>
    </submittedName>
</protein>
<dbReference type="InterPro" id="IPR001680">
    <property type="entry name" value="WD40_rpt"/>
</dbReference>
<feature type="non-terminal residue" evidence="4">
    <location>
        <position position="1"/>
    </location>
</feature>
<dbReference type="RefSeq" id="WP_420885944.1">
    <property type="nucleotide sequence ID" value="NZ_MIQH01000303.1"/>
</dbReference>
<dbReference type="SMART" id="SM00320">
    <property type="entry name" value="WD40"/>
    <property type="match status" value="1"/>
</dbReference>
<comment type="caution">
    <text evidence="4">The sequence shown here is derived from an EMBL/GenBank/DDBJ whole genome shotgun (WGS) entry which is preliminary data.</text>
</comment>
<gene>
    <name evidence="4" type="ORF">BGC33_00060</name>
</gene>
<dbReference type="EMBL" id="MIQH01000303">
    <property type="protein sequence ID" value="OJA03688.1"/>
    <property type="molecule type" value="Genomic_DNA"/>
</dbReference>
<keyword evidence="2" id="KW-0677">Repeat</keyword>
<dbReference type="Proteomes" id="UP000182798">
    <property type="component" value="Unassembled WGS sequence"/>
</dbReference>
<dbReference type="PROSITE" id="PS50082">
    <property type="entry name" value="WD_REPEATS_2"/>
    <property type="match status" value="2"/>
</dbReference>
<dbReference type="PROSITE" id="PS50294">
    <property type="entry name" value="WD_REPEATS_REGION"/>
    <property type="match status" value="2"/>
</dbReference>
<name>A0A1J8PRZ0_9GAMM</name>
<keyword evidence="1 3" id="KW-0853">WD repeat</keyword>